<dbReference type="Proteomes" id="UP000887574">
    <property type="component" value="Unplaced"/>
</dbReference>
<organism evidence="2 3">
    <name type="scientific">Ditylenchus dipsaci</name>
    <dbReference type="NCBI Taxonomy" id="166011"/>
    <lineage>
        <taxon>Eukaryota</taxon>
        <taxon>Metazoa</taxon>
        <taxon>Ecdysozoa</taxon>
        <taxon>Nematoda</taxon>
        <taxon>Chromadorea</taxon>
        <taxon>Rhabditida</taxon>
        <taxon>Tylenchina</taxon>
        <taxon>Tylenchomorpha</taxon>
        <taxon>Sphaerularioidea</taxon>
        <taxon>Anguinidae</taxon>
        <taxon>Anguininae</taxon>
        <taxon>Ditylenchus</taxon>
    </lineage>
</organism>
<evidence type="ECO:0000313" key="3">
    <source>
        <dbReference type="WBParaSite" id="jg4414.1"/>
    </source>
</evidence>
<reference evidence="3" key="1">
    <citation type="submission" date="2022-11" db="UniProtKB">
        <authorList>
            <consortium name="WormBaseParasite"/>
        </authorList>
    </citation>
    <scope>IDENTIFICATION</scope>
</reference>
<evidence type="ECO:0000256" key="1">
    <source>
        <dbReference type="SAM" id="MobiDB-lite"/>
    </source>
</evidence>
<feature type="region of interest" description="Disordered" evidence="1">
    <location>
        <begin position="85"/>
        <end position="109"/>
    </location>
</feature>
<accession>A0A915E9W4</accession>
<keyword evidence="2" id="KW-1185">Reference proteome</keyword>
<evidence type="ECO:0000313" key="2">
    <source>
        <dbReference type="Proteomes" id="UP000887574"/>
    </source>
</evidence>
<name>A0A915E9W4_9BILA</name>
<dbReference type="WBParaSite" id="jg4414.1">
    <property type="protein sequence ID" value="jg4414.1"/>
    <property type="gene ID" value="jg4414"/>
</dbReference>
<protein>
    <submittedName>
        <fullName evidence="3">Uncharacterized protein</fullName>
    </submittedName>
</protein>
<dbReference type="AlphaFoldDB" id="A0A915E9W4"/>
<sequence>MNQYEREQYDQMMAENESLTKKKCDLHTNHQQEEPMHLTNNSDGLKPDTTFSASFVAGANPPHDLTMANNATMTFLHSFPQAISTPVRASPTPPPTSTTPPLLYSKIWPQQHPIVPAASKMS</sequence>
<proteinExistence type="predicted"/>